<name>A0ABS3VMP4_MICEH</name>
<keyword evidence="2" id="KW-1185">Reference proteome</keyword>
<evidence type="ECO:0000313" key="2">
    <source>
        <dbReference type="Proteomes" id="UP000823521"/>
    </source>
</evidence>
<sequence length="126" mass="13380">MPPDETRSSPARRPLTGLERAVIERLLSSPFPGNRELLAQLAHTAVVEGCRCGCATVNLSVDRVQAAPAAVISDAPVSADICDGDTWAGLVLLVDDGYLACLEVYSIGEPVRRLPPPHTVRPRPTG</sequence>
<proteinExistence type="predicted"/>
<protein>
    <submittedName>
        <fullName evidence="1">Uncharacterized protein</fullName>
    </submittedName>
</protein>
<comment type="caution">
    <text evidence="1">The sequence shown here is derived from an EMBL/GenBank/DDBJ whole genome shotgun (WGS) entry which is preliminary data.</text>
</comment>
<gene>
    <name evidence="1" type="ORF">GSF22_07120</name>
</gene>
<accession>A0ABS3VMP4</accession>
<dbReference type="Proteomes" id="UP000823521">
    <property type="component" value="Unassembled WGS sequence"/>
</dbReference>
<organism evidence="1 2">
    <name type="scientific">Micromonospora echinofusca</name>
    <dbReference type="NCBI Taxonomy" id="47858"/>
    <lineage>
        <taxon>Bacteria</taxon>
        <taxon>Bacillati</taxon>
        <taxon>Actinomycetota</taxon>
        <taxon>Actinomycetes</taxon>
        <taxon>Micromonosporales</taxon>
        <taxon>Micromonosporaceae</taxon>
        <taxon>Micromonospora</taxon>
    </lineage>
</organism>
<evidence type="ECO:0000313" key="1">
    <source>
        <dbReference type="EMBL" id="MBO4205776.1"/>
    </source>
</evidence>
<reference evidence="1 2" key="1">
    <citation type="submission" date="2019-12" db="EMBL/GenBank/DDBJ databases">
        <title>Whole genome sequencing of endophytic Actinobacterium Micromonospora sp. MPMI6T.</title>
        <authorList>
            <person name="Evv R."/>
            <person name="Podile A.R."/>
        </authorList>
    </citation>
    <scope>NUCLEOTIDE SEQUENCE [LARGE SCALE GENOMIC DNA]</scope>
    <source>
        <strain evidence="1 2">MPMI6</strain>
    </source>
</reference>
<dbReference type="EMBL" id="WVUH01000036">
    <property type="protein sequence ID" value="MBO4205776.1"/>
    <property type="molecule type" value="Genomic_DNA"/>
</dbReference>